<dbReference type="KEGG" id="mru:mru_1668"/>
<name>D3DYW8_METRM</name>
<dbReference type="HOGENOM" id="CLU_089311_0_0_2"/>
<dbReference type="InterPro" id="IPR036869">
    <property type="entry name" value="J_dom_sf"/>
</dbReference>
<keyword evidence="3" id="KW-1185">Reference proteome</keyword>
<reference evidence="2 3" key="1">
    <citation type="journal article" date="2010" name="PLoS ONE">
        <title>The genome sequence of the rumen methanogen Methanobrevibacter ruminantium reveals new possibilities for controlling ruminant methane emissions.</title>
        <authorList>
            <person name="Leahy S.C."/>
            <person name="Kelly W.J."/>
            <person name="Altermann E."/>
            <person name="Ronimus R.S."/>
            <person name="Yeoman C.J."/>
            <person name="Pacheco D.M."/>
            <person name="Li D."/>
            <person name="Kong Z."/>
            <person name="McTavish S."/>
            <person name="Sang C."/>
            <person name="Lambie S.C."/>
            <person name="Janssen P.H."/>
            <person name="Dey D."/>
            <person name="Attwood G.T."/>
        </authorList>
    </citation>
    <scope>NUCLEOTIDE SEQUENCE [LARGE SCALE GENOMIC DNA]</scope>
    <source>
        <strain evidence="3">ATCC 35063 / DSM 1093 / JCM 13430 / OCM 146 / M1</strain>
    </source>
</reference>
<dbReference type="GeneID" id="8771330"/>
<evidence type="ECO:0008006" key="4">
    <source>
        <dbReference type="Google" id="ProtNLM"/>
    </source>
</evidence>
<accession>D3DYW8</accession>
<evidence type="ECO:0000313" key="2">
    <source>
        <dbReference type="EMBL" id="ADC47518.1"/>
    </source>
</evidence>
<dbReference type="Gene3D" id="1.10.287.110">
    <property type="entry name" value="DnaJ domain"/>
    <property type="match status" value="1"/>
</dbReference>
<dbReference type="Proteomes" id="UP000008680">
    <property type="component" value="Chromosome"/>
</dbReference>
<evidence type="ECO:0000313" key="3">
    <source>
        <dbReference type="Proteomes" id="UP000008680"/>
    </source>
</evidence>
<dbReference type="STRING" id="634498.mru_1668"/>
<proteinExistence type="predicted"/>
<organism evidence="2 3">
    <name type="scientific">Methanobrevibacter ruminantium (strain ATCC 35063 / DSM 1093 / JCM 13430 / OCM 146 / M1)</name>
    <name type="common">Methanobacterium ruminantium</name>
    <dbReference type="NCBI Taxonomy" id="634498"/>
    <lineage>
        <taxon>Archaea</taxon>
        <taxon>Methanobacteriati</taxon>
        <taxon>Methanobacteriota</taxon>
        <taxon>Methanomada group</taxon>
        <taxon>Methanobacteria</taxon>
        <taxon>Methanobacteriales</taxon>
        <taxon>Methanobacteriaceae</taxon>
        <taxon>Methanobrevibacter</taxon>
    </lineage>
</organism>
<keyword evidence="1" id="KW-0175">Coiled coil</keyword>
<gene>
    <name evidence="2" type="ordered locus">mru_1668</name>
</gene>
<dbReference type="eggNOG" id="arCOG02846">
    <property type="taxonomic scope" value="Archaea"/>
</dbReference>
<dbReference type="PATRIC" id="fig|634498.28.peg.1668"/>
<sequence length="252" mass="30630">MSMIVHSEYKKLKDHLYDLVYEYEDLINHICPNIEMEYLLKFGIYEYELYKKELELNKLKFKLKLLQTEINHQNELDLNEIDKKVIDKYTEYANNLKNSMNELENIIKHKDNYFQLDEEDEKELKRIYKILIKKLHPDLNFHQENFKKELFIKVTNAYKNGDLEELKALYAMLPDEDIEEKSSLNELKELIHSFEIKIEKIKNEYPYNKLDLLSNEKEIGEYKINIQYLIDSCNEEIEEYSNKINEIIENQH</sequence>
<dbReference type="RefSeq" id="WP_012956466.1">
    <property type="nucleotide sequence ID" value="NC_013790.1"/>
</dbReference>
<dbReference type="SUPFAM" id="SSF46565">
    <property type="entry name" value="Chaperone J-domain"/>
    <property type="match status" value="1"/>
</dbReference>
<feature type="coiled-coil region" evidence="1">
    <location>
        <begin position="56"/>
        <end position="106"/>
    </location>
</feature>
<evidence type="ECO:0000256" key="1">
    <source>
        <dbReference type="SAM" id="Coils"/>
    </source>
</evidence>
<dbReference type="AlphaFoldDB" id="D3DYW8"/>
<dbReference type="OrthoDB" id="78344at2157"/>
<dbReference type="EMBL" id="CP001719">
    <property type="protein sequence ID" value="ADC47518.1"/>
    <property type="molecule type" value="Genomic_DNA"/>
</dbReference>
<protein>
    <recommendedName>
        <fullName evidence="4">DnaJ domain-containing protein</fullName>
    </recommendedName>
</protein>